<comment type="caution">
    <text evidence="1">The sequence shown here is derived from an EMBL/GenBank/DDBJ whole genome shotgun (WGS) entry which is preliminary data.</text>
</comment>
<reference evidence="1" key="1">
    <citation type="submission" date="2022-04" db="EMBL/GenBank/DDBJ databases">
        <title>Chromosome-scale genome assembly of Holotrichia oblita Faldermann.</title>
        <authorList>
            <person name="Rongchong L."/>
        </authorList>
    </citation>
    <scope>NUCLEOTIDE SEQUENCE</scope>
    <source>
        <strain evidence="1">81SQS9</strain>
    </source>
</reference>
<keyword evidence="2" id="KW-1185">Reference proteome</keyword>
<name>A0ACB9T015_HOLOL</name>
<organism evidence="1 2">
    <name type="scientific">Holotrichia oblita</name>
    <name type="common">Chafer beetle</name>
    <dbReference type="NCBI Taxonomy" id="644536"/>
    <lineage>
        <taxon>Eukaryota</taxon>
        <taxon>Metazoa</taxon>
        <taxon>Ecdysozoa</taxon>
        <taxon>Arthropoda</taxon>
        <taxon>Hexapoda</taxon>
        <taxon>Insecta</taxon>
        <taxon>Pterygota</taxon>
        <taxon>Neoptera</taxon>
        <taxon>Endopterygota</taxon>
        <taxon>Coleoptera</taxon>
        <taxon>Polyphaga</taxon>
        <taxon>Scarabaeiformia</taxon>
        <taxon>Scarabaeidae</taxon>
        <taxon>Melolonthinae</taxon>
        <taxon>Holotrichia</taxon>
    </lineage>
</organism>
<evidence type="ECO:0000313" key="2">
    <source>
        <dbReference type="Proteomes" id="UP001056778"/>
    </source>
</evidence>
<gene>
    <name evidence="1" type="ORF">MML48_6g00003895</name>
</gene>
<protein>
    <submittedName>
        <fullName evidence="1">Spondin</fullName>
    </submittedName>
</protein>
<evidence type="ECO:0000313" key="1">
    <source>
        <dbReference type="EMBL" id="KAI4460129.1"/>
    </source>
</evidence>
<dbReference type="EMBL" id="CM043020">
    <property type="protein sequence ID" value="KAI4460129.1"/>
    <property type="molecule type" value="Genomic_DNA"/>
</dbReference>
<proteinExistence type="predicted"/>
<dbReference type="Proteomes" id="UP001056778">
    <property type="component" value="Chromosome 6"/>
</dbReference>
<accession>A0ACB9T015</accession>
<sequence length="553" mass="63292">MNEIFFIYLQVSLMARIIPSPDWFIGIDSFDLCVNGNWLDSITIEVDPMDAGTDNGFTFTAPNWPTEPQGVAYRITSRYPAHPAGSFFYPYMKRLPAIGTFQFIKSQTSSSSKQMPKSQKDCPYRKRYNQGDIEAALEAISNGMSKKKASEMFKVPRPTLQFRLSNKFKKSSLGPDTYLTKEEEEVLVQWIIECYRKGFPRRKDDIQISVKDFLDKAPRSNPFPQNKPGDCWYRNFLRRHPVLTHRTTEAVTAASANISEDDIKKWFLQIEQYLQEKSYFDILQDPERVFNGDETNLQLCPKLGKVVAPKGATNVYEVDKGLAKSNVTCLGKRQLKASQTKEVEAGPFITSKKFGEVVGEAKMNAIRNFDINNSDEFSEDFLALHRLWQIFPENLGAGDAVYSRSCPATANTNNYSTDVDIPTDFIDIVQISNDELYQDKTHTGSNDKKDFVDSFRNDEQFEERVEESEESQVLSVDNLPIQFEDGMVLESAPPGLLREILQWPKTPERKGKKITMRKRHMLSPEAAGKECIMKKKTSKPKRRMKLNKEKRNA</sequence>